<comment type="caution">
    <text evidence="1">The sequence shown here is derived from an EMBL/GenBank/DDBJ whole genome shotgun (WGS) entry which is preliminary data.</text>
</comment>
<accession>A0A9P8ZXT2</accession>
<reference evidence="1" key="1">
    <citation type="journal article" date="2021" name="Nat. Commun.">
        <title>Genetic determinants of endophytism in the Arabidopsis root mycobiome.</title>
        <authorList>
            <person name="Mesny F."/>
            <person name="Miyauchi S."/>
            <person name="Thiergart T."/>
            <person name="Pickel B."/>
            <person name="Atanasova L."/>
            <person name="Karlsson M."/>
            <person name="Huettel B."/>
            <person name="Barry K.W."/>
            <person name="Haridas S."/>
            <person name="Chen C."/>
            <person name="Bauer D."/>
            <person name="Andreopoulos W."/>
            <person name="Pangilinan J."/>
            <person name="LaButti K."/>
            <person name="Riley R."/>
            <person name="Lipzen A."/>
            <person name="Clum A."/>
            <person name="Drula E."/>
            <person name="Henrissat B."/>
            <person name="Kohler A."/>
            <person name="Grigoriev I.V."/>
            <person name="Martin F.M."/>
            <person name="Hacquard S."/>
        </authorList>
    </citation>
    <scope>NUCLEOTIDE SEQUENCE</scope>
    <source>
        <strain evidence="1">MPI-SDFR-AT-0073</strain>
    </source>
</reference>
<evidence type="ECO:0000313" key="1">
    <source>
        <dbReference type="EMBL" id="KAH6653343.1"/>
    </source>
</evidence>
<gene>
    <name evidence="1" type="ORF">BKA67DRAFT_537027</name>
</gene>
<dbReference type="RefSeq" id="XP_045957620.1">
    <property type="nucleotide sequence ID" value="XM_046100247.1"/>
</dbReference>
<name>A0A9P8ZXT2_9PEZI</name>
<organism evidence="1 2">
    <name type="scientific">Truncatella angustata</name>
    <dbReference type="NCBI Taxonomy" id="152316"/>
    <lineage>
        <taxon>Eukaryota</taxon>
        <taxon>Fungi</taxon>
        <taxon>Dikarya</taxon>
        <taxon>Ascomycota</taxon>
        <taxon>Pezizomycotina</taxon>
        <taxon>Sordariomycetes</taxon>
        <taxon>Xylariomycetidae</taxon>
        <taxon>Amphisphaeriales</taxon>
        <taxon>Sporocadaceae</taxon>
        <taxon>Truncatella</taxon>
    </lineage>
</organism>
<dbReference type="EMBL" id="JAGPXC010000005">
    <property type="protein sequence ID" value="KAH6653343.1"/>
    <property type="molecule type" value="Genomic_DNA"/>
</dbReference>
<protein>
    <submittedName>
        <fullName evidence="1">Uncharacterized protein</fullName>
    </submittedName>
</protein>
<dbReference type="Proteomes" id="UP000758603">
    <property type="component" value="Unassembled WGS sequence"/>
</dbReference>
<proteinExistence type="predicted"/>
<dbReference type="AlphaFoldDB" id="A0A9P8ZXT2"/>
<keyword evidence="2" id="KW-1185">Reference proteome</keyword>
<sequence length="165" mass="18191">MNLRFVGLLQSSTDNHLGVARERLERSDGKVVPVVTRVDARVPAARHAHTTPAVVADRSDPEPSASLAMRLRMTYISSLTANRGPLVPSRQISPWATGRGRGVRNRQNMLICDLKEWGRWAKRTFHGLIQYRGSTFAISVAIRTSDGRSACDMLNGVLSIGLRSN</sequence>
<evidence type="ECO:0000313" key="2">
    <source>
        <dbReference type="Proteomes" id="UP000758603"/>
    </source>
</evidence>
<dbReference type="GeneID" id="70129139"/>